<keyword evidence="5" id="KW-0560">Oxidoreductase</keyword>
<dbReference type="PANTHER" id="PTHR30146:SF109">
    <property type="entry name" value="HTH-TYPE TRANSCRIPTIONAL REGULATOR GALS"/>
    <property type="match status" value="1"/>
</dbReference>
<dbReference type="GO" id="GO:0004601">
    <property type="term" value="F:peroxidase activity"/>
    <property type="evidence" value="ECO:0007669"/>
    <property type="project" value="UniProtKB-KW"/>
</dbReference>
<dbReference type="PANTHER" id="PTHR30146">
    <property type="entry name" value="LACI-RELATED TRANSCRIPTIONAL REPRESSOR"/>
    <property type="match status" value="1"/>
</dbReference>
<sequence>MATLSDVAEEAGLSPTAVSRYLNNRIELPQATRDRIDAAIAKLDYRPNLLAKRLSTGKAEAISLVTPEIGNPFFAELAAAVEEEAERHGYAVYMSSTRGDRAREVDAIKRLHDQHVDGLIMMTNQPDDGTLAELLARHDNVVLLDEDIPGVSVPRVFVENEQGAYAATQLLIEAGHRDIAVISGPVGLMSVRERLAGFQRAMGEADIAIREEWVLLGQYSREFGRAAAERLLASGKRPSAIVACSDYLAIGVLQALRQAGVSVPGDISLVGFDDMPFAELVDPALTTVRQPVAEMGRLAFERLLALINKTETETVTRLPVELVVRKSIARFGGE</sequence>
<reference evidence="5" key="1">
    <citation type="journal article" date="2014" name="Int. J. Syst. Evol. Microbiol.">
        <title>Complete genome of a new Firmicutes species belonging to the dominant human colonic microbiota ('Ruminococcus bicirculans') reveals two chromosomes and a selective capacity to utilize plant glucans.</title>
        <authorList>
            <consortium name="NISC Comparative Sequencing Program"/>
            <person name="Wegmann U."/>
            <person name="Louis P."/>
            <person name="Goesmann A."/>
            <person name="Henrissat B."/>
            <person name="Duncan S.H."/>
            <person name="Flint H.J."/>
        </authorList>
    </citation>
    <scope>NUCLEOTIDE SEQUENCE</scope>
    <source>
        <strain evidence="5">NBRC 103855</strain>
    </source>
</reference>
<comment type="caution">
    <text evidence="5">The sequence shown here is derived from an EMBL/GenBank/DDBJ whole genome shotgun (WGS) entry which is preliminary data.</text>
</comment>
<keyword evidence="5" id="KW-0575">Peroxidase</keyword>
<name>A0ABQ5UD32_9HYPH</name>
<dbReference type="CDD" id="cd01392">
    <property type="entry name" value="HTH_LacI"/>
    <property type="match status" value="1"/>
</dbReference>
<evidence type="ECO:0000313" key="6">
    <source>
        <dbReference type="Proteomes" id="UP001161406"/>
    </source>
</evidence>
<dbReference type="InterPro" id="IPR010982">
    <property type="entry name" value="Lambda_DNA-bd_dom_sf"/>
</dbReference>
<feature type="domain" description="HTH lacI-type" evidence="4">
    <location>
        <begin position="2"/>
        <end position="56"/>
    </location>
</feature>
<keyword evidence="6" id="KW-1185">Reference proteome</keyword>
<dbReference type="PROSITE" id="PS50932">
    <property type="entry name" value="HTH_LACI_2"/>
    <property type="match status" value="1"/>
</dbReference>
<gene>
    <name evidence="5" type="ORF">GCM10007913_10550</name>
</gene>
<dbReference type="Gene3D" id="3.40.50.2300">
    <property type="match status" value="2"/>
</dbReference>
<evidence type="ECO:0000256" key="1">
    <source>
        <dbReference type="ARBA" id="ARBA00023015"/>
    </source>
</evidence>
<dbReference type="Pfam" id="PF13377">
    <property type="entry name" value="Peripla_BP_3"/>
    <property type="match status" value="1"/>
</dbReference>
<evidence type="ECO:0000259" key="4">
    <source>
        <dbReference type="PROSITE" id="PS50932"/>
    </source>
</evidence>
<dbReference type="RefSeq" id="WP_284388621.1">
    <property type="nucleotide sequence ID" value="NZ_BSNG01000001.1"/>
</dbReference>
<dbReference type="SUPFAM" id="SSF53822">
    <property type="entry name" value="Periplasmic binding protein-like I"/>
    <property type="match status" value="1"/>
</dbReference>
<keyword evidence="2" id="KW-0238">DNA-binding</keyword>
<keyword evidence="1" id="KW-0805">Transcription regulation</keyword>
<dbReference type="InterPro" id="IPR028082">
    <property type="entry name" value="Peripla_BP_I"/>
</dbReference>
<organism evidence="5 6">
    <name type="scientific">Devosia yakushimensis</name>
    <dbReference type="NCBI Taxonomy" id="470028"/>
    <lineage>
        <taxon>Bacteria</taxon>
        <taxon>Pseudomonadati</taxon>
        <taxon>Pseudomonadota</taxon>
        <taxon>Alphaproteobacteria</taxon>
        <taxon>Hyphomicrobiales</taxon>
        <taxon>Devosiaceae</taxon>
        <taxon>Devosia</taxon>
    </lineage>
</organism>
<accession>A0ABQ5UD32</accession>
<keyword evidence="3" id="KW-0804">Transcription</keyword>
<dbReference type="EMBL" id="BSNG01000001">
    <property type="protein sequence ID" value="GLQ09123.1"/>
    <property type="molecule type" value="Genomic_DNA"/>
</dbReference>
<dbReference type="InterPro" id="IPR046335">
    <property type="entry name" value="LacI/GalR-like_sensor"/>
</dbReference>
<evidence type="ECO:0000256" key="3">
    <source>
        <dbReference type="ARBA" id="ARBA00023163"/>
    </source>
</evidence>
<proteinExistence type="predicted"/>
<dbReference type="InterPro" id="IPR000843">
    <property type="entry name" value="HTH_LacI"/>
</dbReference>
<dbReference type="CDD" id="cd06267">
    <property type="entry name" value="PBP1_LacI_sugar_binding-like"/>
    <property type="match status" value="1"/>
</dbReference>
<dbReference type="SMART" id="SM00354">
    <property type="entry name" value="HTH_LACI"/>
    <property type="match status" value="1"/>
</dbReference>
<protein>
    <submittedName>
        <fullName evidence="5">Cytochrome-c peroxidase</fullName>
    </submittedName>
</protein>
<dbReference type="Proteomes" id="UP001161406">
    <property type="component" value="Unassembled WGS sequence"/>
</dbReference>
<dbReference type="Gene3D" id="1.10.260.40">
    <property type="entry name" value="lambda repressor-like DNA-binding domains"/>
    <property type="match status" value="1"/>
</dbReference>
<evidence type="ECO:0000313" key="5">
    <source>
        <dbReference type="EMBL" id="GLQ09123.1"/>
    </source>
</evidence>
<dbReference type="Pfam" id="PF00356">
    <property type="entry name" value="LacI"/>
    <property type="match status" value="1"/>
</dbReference>
<evidence type="ECO:0000256" key="2">
    <source>
        <dbReference type="ARBA" id="ARBA00023125"/>
    </source>
</evidence>
<dbReference type="SUPFAM" id="SSF47413">
    <property type="entry name" value="lambda repressor-like DNA-binding domains"/>
    <property type="match status" value="1"/>
</dbReference>
<reference evidence="5" key="2">
    <citation type="submission" date="2023-01" db="EMBL/GenBank/DDBJ databases">
        <title>Draft genome sequence of Devosia yakushimensis strain NBRC 103855.</title>
        <authorList>
            <person name="Sun Q."/>
            <person name="Mori K."/>
        </authorList>
    </citation>
    <scope>NUCLEOTIDE SEQUENCE</scope>
    <source>
        <strain evidence="5">NBRC 103855</strain>
    </source>
</reference>